<dbReference type="Proteomes" id="UP000018168">
    <property type="component" value="Unassembled WGS sequence"/>
</dbReference>
<feature type="domain" description="Helicase ATP-binding" evidence="1">
    <location>
        <begin position="107"/>
        <end position="259"/>
    </location>
</feature>
<dbReference type="GO" id="GO:0016787">
    <property type="term" value="F:hydrolase activity"/>
    <property type="evidence" value="ECO:0007669"/>
    <property type="project" value="InterPro"/>
</dbReference>
<keyword evidence="2" id="KW-0378">Hydrolase</keyword>
<keyword evidence="2" id="KW-0067">ATP-binding</keyword>
<dbReference type="InterPro" id="IPR001650">
    <property type="entry name" value="Helicase_C-like"/>
</dbReference>
<keyword evidence="2" id="KW-0347">Helicase</keyword>
<dbReference type="EMBL" id="CBEP010000091">
    <property type="protein sequence ID" value="CDC05027.1"/>
    <property type="molecule type" value="Genomic_DNA"/>
</dbReference>
<dbReference type="Pfam" id="PF00271">
    <property type="entry name" value="Helicase_C"/>
    <property type="match status" value="1"/>
</dbReference>
<dbReference type="AlphaFoldDB" id="R6P528"/>
<reference evidence="2" key="1">
    <citation type="submission" date="2012-11" db="EMBL/GenBank/DDBJ databases">
        <title>Dependencies among metagenomic species, viruses, plasmids and units of genetic variation.</title>
        <authorList>
            <person name="Nielsen H.B."/>
            <person name="Almeida M."/>
            <person name="Juncker A.S."/>
            <person name="Rasmussen S."/>
            <person name="Li J."/>
            <person name="Sunagawa S."/>
            <person name="Plichta D."/>
            <person name="Gautier L."/>
            <person name="Le Chatelier E."/>
            <person name="Peletier E."/>
            <person name="Bonde I."/>
            <person name="Nielsen T."/>
            <person name="Manichanh C."/>
            <person name="Arumugam M."/>
            <person name="Batto J."/>
            <person name="Santos M.B.Q.D."/>
            <person name="Blom N."/>
            <person name="Borruel N."/>
            <person name="Burgdorf K.S."/>
            <person name="Boumezbeur F."/>
            <person name="Casellas F."/>
            <person name="Dore J."/>
            <person name="Guarner F."/>
            <person name="Hansen T."/>
            <person name="Hildebrand F."/>
            <person name="Kaas R.S."/>
            <person name="Kennedy S."/>
            <person name="Kristiansen K."/>
            <person name="Kultima J.R."/>
            <person name="Leonard P."/>
            <person name="Levenez F."/>
            <person name="Lund O."/>
            <person name="Moumen B."/>
            <person name="Le Paslier D."/>
            <person name="Pons N."/>
            <person name="Pedersen O."/>
            <person name="Prifti E."/>
            <person name="Qin J."/>
            <person name="Raes J."/>
            <person name="Tap J."/>
            <person name="Tims S."/>
            <person name="Ussery D.W."/>
            <person name="Yamada T."/>
            <person name="MetaHit consortium"/>
            <person name="Renault P."/>
            <person name="Sicheritz-Ponten T."/>
            <person name="Bork P."/>
            <person name="Wang J."/>
            <person name="Brunak S."/>
            <person name="Ehrlich S.D."/>
        </authorList>
    </citation>
    <scope>NUCLEOTIDE SEQUENCE [LARGE SCALE GENOMIC DNA]</scope>
</reference>
<dbReference type="PANTHER" id="PTHR47396:SF1">
    <property type="entry name" value="ATP-DEPENDENT HELICASE IRC3-RELATED"/>
    <property type="match status" value="1"/>
</dbReference>
<dbReference type="PROSITE" id="PS51192">
    <property type="entry name" value="HELICASE_ATP_BIND_1"/>
    <property type="match status" value="1"/>
</dbReference>
<comment type="caution">
    <text evidence="2">The sequence shown here is derived from an EMBL/GenBank/DDBJ whole genome shotgun (WGS) entry which is preliminary data.</text>
</comment>
<protein>
    <submittedName>
        <fullName evidence="2">DNA or RNA helicases of superfamily II</fullName>
    </submittedName>
</protein>
<dbReference type="SMART" id="SM00487">
    <property type="entry name" value="DEXDc"/>
    <property type="match status" value="1"/>
</dbReference>
<dbReference type="InterPro" id="IPR014001">
    <property type="entry name" value="Helicase_ATP-bd"/>
</dbReference>
<evidence type="ECO:0000313" key="2">
    <source>
        <dbReference type="EMBL" id="CDC05027.1"/>
    </source>
</evidence>
<accession>R6P528</accession>
<name>R6P528_9FIRM</name>
<dbReference type="Gene3D" id="3.40.50.300">
    <property type="entry name" value="P-loop containing nucleotide triphosphate hydrolases"/>
    <property type="match status" value="2"/>
</dbReference>
<keyword evidence="2" id="KW-0547">Nucleotide-binding</keyword>
<gene>
    <name evidence="2" type="ORF">BN578_00559</name>
</gene>
<dbReference type="GO" id="GO:0004386">
    <property type="term" value="F:helicase activity"/>
    <property type="evidence" value="ECO:0007669"/>
    <property type="project" value="UniProtKB-KW"/>
</dbReference>
<dbReference type="SMART" id="SM00490">
    <property type="entry name" value="HELICc"/>
    <property type="match status" value="1"/>
</dbReference>
<dbReference type="CDD" id="cd18785">
    <property type="entry name" value="SF2_C"/>
    <property type="match status" value="1"/>
</dbReference>
<dbReference type="InterPro" id="IPR050742">
    <property type="entry name" value="Helicase_Restrict-Modif_Enz"/>
</dbReference>
<dbReference type="SUPFAM" id="SSF52540">
    <property type="entry name" value="P-loop containing nucleoside triphosphate hydrolases"/>
    <property type="match status" value="1"/>
</dbReference>
<dbReference type="GO" id="GO:0005829">
    <property type="term" value="C:cytosol"/>
    <property type="evidence" value="ECO:0007669"/>
    <property type="project" value="TreeGrafter"/>
</dbReference>
<sequence length="464" mass="51729">MKITVSNTLSIEKPTAEALMWCKKNLTITNPDYAKKARMHLWLGDTPAKLTLYEQQGDTLILPFGTLRTLPDCISKEGFFTSSFADAESVDYGGNDIPLYDYQKTAVDAVCNAQYGILQSPAGSGKTQMGIALTKKFGKRTLWLTHTLDLLQQSKTRAEQYMDNSLIGTITEGKVNIGKGITFATIQTMCKLDLPRYKNLWDVIIVDECHRCSGTPTAMTQFFKVLNNLAARHKIGLSATVHRSDGMIEATYALLGRVVYTVPDEAVGDKIMKVGILPVGTGITIDRKCMNTDGTLNYAKLISYLTENLVREEVIVNTIKLNEGKSCLILSDRLGHLEHLISCLPAGMRKDAVMVSGKMTTKKGKAEREQAIEDMRTGKKKYLFATYSLAKEGLDIPRLERLFLTTPQKDYAVITQSIGRIARTFEGKSDPIAYDFVDNISYLVKSYKKRCTTYRKNGCYFVEG</sequence>
<dbReference type="PANTHER" id="PTHR47396">
    <property type="entry name" value="TYPE I RESTRICTION ENZYME ECOKI R PROTEIN"/>
    <property type="match status" value="1"/>
</dbReference>
<dbReference type="GO" id="GO:0005524">
    <property type="term" value="F:ATP binding"/>
    <property type="evidence" value="ECO:0007669"/>
    <property type="project" value="InterPro"/>
</dbReference>
<dbReference type="Pfam" id="PF04851">
    <property type="entry name" value="ResIII"/>
    <property type="match status" value="1"/>
</dbReference>
<evidence type="ECO:0000313" key="3">
    <source>
        <dbReference type="Proteomes" id="UP000018168"/>
    </source>
</evidence>
<evidence type="ECO:0000259" key="1">
    <source>
        <dbReference type="PROSITE" id="PS51192"/>
    </source>
</evidence>
<organism evidence="2 3">
    <name type="scientific">[Clostridium] leptum CAG:27</name>
    <dbReference type="NCBI Taxonomy" id="1263068"/>
    <lineage>
        <taxon>Bacteria</taxon>
        <taxon>Bacillati</taxon>
        <taxon>Bacillota</taxon>
        <taxon>Clostridia</taxon>
        <taxon>Eubacteriales</taxon>
        <taxon>Oscillospiraceae</taxon>
        <taxon>Oscillospiraceae incertae sedis</taxon>
    </lineage>
</organism>
<dbReference type="GO" id="GO:0003677">
    <property type="term" value="F:DNA binding"/>
    <property type="evidence" value="ECO:0007669"/>
    <property type="project" value="InterPro"/>
</dbReference>
<dbReference type="InterPro" id="IPR006935">
    <property type="entry name" value="Helicase/UvrB_N"/>
</dbReference>
<proteinExistence type="predicted"/>
<dbReference type="InterPro" id="IPR027417">
    <property type="entry name" value="P-loop_NTPase"/>
</dbReference>